<dbReference type="InterPro" id="IPR001881">
    <property type="entry name" value="EGF-like_Ca-bd_dom"/>
</dbReference>
<dbReference type="CDD" id="cd00054">
    <property type="entry name" value="EGF_CA"/>
    <property type="match status" value="2"/>
</dbReference>
<keyword evidence="5" id="KW-0732">Signal</keyword>
<feature type="domain" description="Laminin G" evidence="6">
    <location>
        <begin position="714"/>
        <end position="889"/>
    </location>
</feature>
<name>A0A7I8WAZ2_9ANNE</name>
<dbReference type="GO" id="GO:0005509">
    <property type="term" value="F:calcium ion binding"/>
    <property type="evidence" value="ECO:0007669"/>
    <property type="project" value="InterPro"/>
</dbReference>
<sequence>MKANKLLFILIVFVACFLSSANRQFPGDCNAGNICEQECNDVGDNFYECQCFDNYELIENGIDCKGNSSGNVSSTSILPINETVFSKPIETTSKSPSNDSLILDIVQTNLPVSTPINRVEPTTESISDDEYDFGVLDPYQFSSKPSNSLSKRSHKFSSSDFLTKKMRDSKRKYNRRKNRKGRKKKSKKKKGKKGKKKSSRRRKTLKEKPIADQDSKLIPTEDISKIYKKCIEIECSLHGECIEDEMVNGVKCACKFGYWGRRCEEKIDISYPRFFGSGYLTFSKLYLRNSYKDFTFEIEFKPETNNGLLLYSAEFPDGKYDFFSVALIGGYVEYRFDCGSGTVKIRSNEEVRINEWNTLVVSKYYRTGSLYLNGGNATFGESARLAQIVFKQDLYLGGFKNLSAVGSRTGMKFGFIGCVRKLKLNHRVFQVRSPPQFGDVLNGVDIGSCTSHLCKSINCEQGGKCKVISSDRAICLCPYGRVGDRCEIKKTSTVPEFTGYSYLQFFGLGKDIYRETDIEVVFKPSKRNGLILYNGYSSSGGDFISLALLKGYLEFRFDLGTGPAVIRSRSPVEMDQWHRVKLHRRLKLGSMELDNDLRTIGYSKGDYSMLTLQLDLFIGGHRDFYEVSPLAGVDVSFVGCIQKVVINGKPLKLTEKLLYGINIHECEHICNERPCRNGGICVPNMNNYQCSCLLGFGNAHCEDIRTRRDIGGKEDAISFRGNSWLSLNDDRVHSLLTDSVSEIEFSFKTNFSDGLIFWVGQNLSFQPDFLAIGVRGGHVEFSFNLGHGDAIITDKTFKVSDEKWHKVRAIRQDKRGLLEVDGGKTIEKTVPNEYVRLNVDGSGMEDITEKTKGKYTIGLNGCLKFLKISDDDTLDMLGKAKDGRNIKKCEKDDIHHYT</sequence>
<dbReference type="PROSITE" id="PS51257">
    <property type="entry name" value="PROKAR_LIPOPROTEIN"/>
    <property type="match status" value="1"/>
</dbReference>
<reference evidence="8 9" key="1">
    <citation type="submission" date="2020-08" db="EMBL/GenBank/DDBJ databases">
        <authorList>
            <person name="Hejnol A."/>
        </authorList>
    </citation>
    <scope>NUCLEOTIDE SEQUENCE [LARGE SCALE GENOMIC DNA]</scope>
</reference>
<dbReference type="PANTHER" id="PTHR15036:SF85">
    <property type="entry name" value="SP2353, ISOFORM A"/>
    <property type="match status" value="1"/>
</dbReference>
<feature type="region of interest" description="Disordered" evidence="4">
    <location>
        <begin position="167"/>
        <end position="211"/>
    </location>
</feature>
<evidence type="ECO:0000313" key="9">
    <source>
        <dbReference type="Proteomes" id="UP000549394"/>
    </source>
</evidence>
<dbReference type="InterPro" id="IPR001791">
    <property type="entry name" value="Laminin_G"/>
</dbReference>
<feature type="disulfide bond" evidence="2">
    <location>
        <begin position="692"/>
        <end position="701"/>
    </location>
</feature>
<keyword evidence="1 2" id="KW-1015">Disulfide bond</keyword>
<dbReference type="GO" id="GO:0016020">
    <property type="term" value="C:membrane"/>
    <property type="evidence" value="ECO:0007669"/>
    <property type="project" value="UniProtKB-SubCell"/>
</dbReference>
<evidence type="ECO:0000259" key="7">
    <source>
        <dbReference type="PROSITE" id="PS50026"/>
    </source>
</evidence>
<dbReference type="SMART" id="SM00179">
    <property type="entry name" value="EGF_CA"/>
    <property type="match status" value="1"/>
</dbReference>
<evidence type="ECO:0000256" key="1">
    <source>
        <dbReference type="ARBA" id="ARBA00023157"/>
    </source>
</evidence>
<dbReference type="InterPro" id="IPR000742">
    <property type="entry name" value="EGF"/>
</dbReference>
<feature type="chain" id="PRO_5029495874" evidence="5">
    <location>
        <begin position="24"/>
        <end position="898"/>
    </location>
</feature>
<dbReference type="Gene3D" id="2.10.25.10">
    <property type="entry name" value="Laminin"/>
    <property type="match status" value="3"/>
</dbReference>
<dbReference type="InterPro" id="IPR050372">
    <property type="entry name" value="Neurexin-related_CASP"/>
</dbReference>
<dbReference type="Gene3D" id="2.60.120.200">
    <property type="match status" value="3"/>
</dbReference>
<feature type="domain" description="EGF-like" evidence="7">
    <location>
        <begin position="226"/>
        <end position="264"/>
    </location>
</feature>
<feature type="disulfide bond" evidence="2">
    <location>
        <begin position="235"/>
        <end position="252"/>
    </location>
</feature>
<proteinExistence type="predicted"/>
<comment type="caution">
    <text evidence="8">The sequence shown here is derived from an EMBL/GenBank/DDBJ whole genome shotgun (WGS) entry which is preliminary data.</text>
</comment>
<evidence type="ECO:0000256" key="4">
    <source>
        <dbReference type="SAM" id="MobiDB-lite"/>
    </source>
</evidence>
<dbReference type="AlphaFoldDB" id="A0A7I8WAZ2"/>
<organism evidence="8 9">
    <name type="scientific">Dimorphilus gyrociliatus</name>
    <dbReference type="NCBI Taxonomy" id="2664684"/>
    <lineage>
        <taxon>Eukaryota</taxon>
        <taxon>Metazoa</taxon>
        <taxon>Spiralia</taxon>
        <taxon>Lophotrochozoa</taxon>
        <taxon>Annelida</taxon>
        <taxon>Polychaeta</taxon>
        <taxon>Polychaeta incertae sedis</taxon>
        <taxon>Dinophilidae</taxon>
        <taxon>Dimorphilus</taxon>
    </lineage>
</organism>
<feature type="disulfide bond" evidence="2">
    <location>
        <begin position="254"/>
        <end position="263"/>
    </location>
</feature>
<dbReference type="PROSITE" id="PS50025">
    <property type="entry name" value="LAM_G_DOMAIN"/>
    <property type="match status" value="3"/>
</dbReference>
<dbReference type="SMART" id="SM00282">
    <property type="entry name" value="LamG"/>
    <property type="match status" value="3"/>
</dbReference>
<feature type="domain" description="EGF-like" evidence="7">
    <location>
        <begin position="667"/>
        <end position="702"/>
    </location>
</feature>
<evidence type="ECO:0000313" key="8">
    <source>
        <dbReference type="EMBL" id="CAD5125297.1"/>
    </source>
</evidence>
<feature type="domain" description="EGF-like" evidence="7">
    <location>
        <begin position="450"/>
        <end position="487"/>
    </location>
</feature>
<dbReference type="SMART" id="SM00181">
    <property type="entry name" value="EGF"/>
    <property type="match status" value="4"/>
</dbReference>
<feature type="disulfide bond" evidence="2">
    <location>
        <begin position="477"/>
        <end position="486"/>
    </location>
</feature>
<dbReference type="SUPFAM" id="SSF49899">
    <property type="entry name" value="Concanavalin A-like lectins/glucanases"/>
    <property type="match status" value="3"/>
</dbReference>
<feature type="domain" description="Laminin G" evidence="6">
    <location>
        <begin position="492"/>
        <end position="670"/>
    </location>
</feature>
<evidence type="ECO:0000256" key="2">
    <source>
        <dbReference type="PROSITE-ProRule" id="PRU00076"/>
    </source>
</evidence>
<evidence type="ECO:0000256" key="5">
    <source>
        <dbReference type="SAM" id="SignalP"/>
    </source>
</evidence>
<gene>
    <name evidence="8" type="ORF">DGYR_LOCUS12692</name>
</gene>
<dbReference type="PROSITE" id="PS00022">
    <property type="entry name" value="EGF_1"/>
    <property type="match status" value="2"/>
</dbReference>
<dbReference type="PROSITE" id="PS01186">
    <property type="entry name" value="EGF_2"/>
    <property type="match status" value="2"/>
</dbReference>
<feature type="domain" description="Laminin G" evidence="6">
    <location>
        <begin position="269"/>
        <end position="449"/>
    </location>
</feature>
<dbReference type="OrthoDB" id="10014052at2759"/>
<keyword evidence="2" id="KW-0245">EGF-like domain</keyword>
<dbReference type="PANTHER" id="PTHR15036">
    <property type="entry name" value="PIKACHURIN-LIKE PROTEIN"/>
    <property type="match status" value="1"/>
</dbReference>
<dbReference type="EMBL" id="CAJFCJ010000025">
    <property type="protein sequence ID" value="CAD5125297.1"/>
    <property type="molecule type" value="Genomic_DNA"/>
</dbReference>
<keyword evidence="9" id="KW-1185">Reference proteome</keyword>
<evidence type="ECO:0000259" key="6">
    <source>
        <dbReference type="PROSITE" id="PS50025"/>
    </source>
</evidence>
<feature type="signal peptide" evidence="5">
    <location>
        <begin position="1"/>
        <end position="23"/>
    </location>
</feature>
<dbReference type="Proteomes" id="UP000549394">
    <property type="component" value="Unassembled WGS sequence"/>
</dbReference>
<dbReference type="InterPro" id="IPR013320">
    <property type="entry name" value="ConA-like_dom_sf"/>
</dbReference>
<comment type="caution">
    <text evidence="2">Lacks conserved residue(s) required for the propagation of feature annotation.</text>
</comment>
<accession>A0A7I8WAZ2</accession>
<protein>
    <submittedName>
        <fullName evidence="8">DgyrCDS13542</fullName>
    </submittedName>
</protein>
<dbReference type="CDD" id="cd00110">
    <property type="entry name" value="LamG"/>
    <property type="match status" value="3"/>
</dbReference>
<evidence type="ECO:0000256" key="3">
    <source>
        <dbReference type="PROSITE-ProRule" id="PRU00122"/>
    </source>
</evidence>
<dbReference type="PROSITE" id="PS50026">
    <property type="entry name" value="EGF_3"/>
    <property type="match status" value="3"/>
</dbReference>
<feature type="disulfide bond" evidence="3">
    <location>
        <begin position="862"/>
        <end position="889"/>
    </location>
</feature>
<feature type="compositionally biased region" description="Basic residues" evidence="4">
    <location>
        <begin position="167"/>
        <end position="205"/>
    </location>
</feature>
<dbReference type="Pfam" id="PF00054">
    <property type="entry name" value="Laminin_G_1"/>
    <property type="match status" value="3"/>
</dbReference>